<keyword evidence="1" id="KW-0812">Transmembrane</keyword>
<keyword evidence="3" id="KW-1185">Reference proteome</keyword>
<proteinExistence type="predicted"/>
<sequence>MNKKLAILVIVFSGIAALLSGGIRMMVAYAANIALISLGYLYMVNNKKNEILP</sequence>
<organism evidence="2 3">
    <name type="scientific">Clostridium lentum</name>
    <dbReference type="NCBI Taxonomy" id="2763037"/>
    <lineage>
        <taxon>Bacteria</taxon>
        <taxon>Bacillati</taxon>
        <taxon>Bacillota</taxon>
        <taxon>Clostridia</taxon>
        <taxon>Eubacteriales</taxon>
        <taxon>Clostridiaceae</taxon>
        <taxon>Clostridium</taxon>
    </lineage>
</organism>
<name>A0A8I0A6Y1_9CLOT</name>
<feature type="transmembrane region" description="Helical" evidence="1">
    <location>
        <begin position="26"/>
        <end position="44"/>
    </location>
</feature>
<dbReference type="RefSeq" id="WP_022213015.1">
    <property type="nucleotide sequence ID" value="NZ_JACOOQ010000002.1"/>
</dbReference>
<dbReference type="Proteomes" id="UP000662088">
    <property type="component" value="Unassembled WGS sequence"/>
</dbReference>
<evidence type="ECO:0000313" key="3">
    <source>
        <dbReference type="Proteomes" id="UP000662088"/>
    </source>
</evidence>
<dbReference type="AlphaFoldDB" id="A0A8I0A6Y1"/>
<evidence type="ECO:0000256" key="1">
    <source>
        <dbReference type="SAM" id="Phobius"/>
    </source>
</evidence>
<protein>
    <submittedName>
        <fullName evidence="2">Uncharacterized protein</fullName>
    </submittedName>
</protein>
<comment type="caution">
    <text evidence="2">The sequence shown here is derived from an EMBL/GenBank/DDBJ whole genome shotgun (WGS) entry which is preliminary data.</text>
</comment>
<reference evidence="2" key="1">
    <citation type="submission" date="2020-08" db="EMBL/GenBank/DDBJ databases">
        <title>Genome public.</title>
        <authorList>
            <person name="Liu C."/>
            <person name="Sun Q."/>
        </authorList>
    </citation>
    <scope>NUCLEOTIDE SEQUENCE</scope>
    <source>
        <strain evidence="2">NSJ-42</strain>
    </source>
</reference>
<gene>
    <name evidence="2" type="ORF">H8R92_02345</name>
</gene>
<dbReference type="EMBL" id="JACOOQ010000002">
    <property type="protein sequence ID" value="MBC5639287.1"/>
    <property type="molecule type" value="Genomic_DNA"/>
</dbReference>
<accession>A0A8I0A6Y1</accession>
<keyword evidence="1" id="KW-0472">Membrane</keyword>
<evidence type="ECO:0000313" key="2">
    <source>
        <dbReference type="EMBL" id="MBC5639287.1"/>
    </source>
</evidence>
<keyword evidence="1" id="KW-1133">Transmembrane helix</keyword>